<feature type="active site" description="Schiff-base intermediate with substrate; via topaquinone" evidence="12">
    <location>
        <position position="455"/>
    </location>
</feature>
<dbReference type="AlphaFoldDB" id="A0A067N5H5"/>
<evidence type="ECO:0000256" key="2">
    <source>
        <dbReference type="ARBA" id="ARBA00001936"/>
    </source>
</evidence>
<dbReference type="EMBL" id="KL198019">
    <property type="protein sequence ID" value="KDQ19347.1"/>
    <property type="molecule type" value="Genomic_DNA"/>
</dbReference>
<evidence type="ECO:0000259" key="17">
    <source>
        <dbReference type="Pfam" id="PF02728"/>
    </source>
</evidence>
<dbReference type="PROSITE" id="PS01164">
    <property type="entry name" value="COPPER_AMINE_OXID_1"/>
    <property type="match status" value="1"/>
</dbReference>
<comment type="cofactor">
    <cofactor evidence="2">
        <name>Mn(2+)</name>
        <dbReference type="ChEBI" id="CHEBI:29035"/>
    </cofactor>
</comment>
<evidence type="ECO:0000256" key="11">
    <source>
        <dbReference type="ARBA" id="ARBA00048032"/>
    </source>
</evidence>
<keyword evidence="8 14" id="KW-0560">Oxidoreductase</keyword>
<dbReference type="FunCoup" id="A0A067N5H5">
    <property type="interactions" value="52"/>
</dbReference>
<dbReference type="PANTHER" id="PTHR10638:SF86">
    <property type="entry name" value="COPPER AMINE OXIDASE 1-RELATED"/>
    <property type="match status" value="1"/>
</dbReference>
<dbReference type="Gene3D" id="2.70.98.20">
    <property type="entry name" value="Copper amine oxidase, catalytic domain"/>
    <property type="match status" value="1"/>
</dbReference>
<sequence length="737" mass="81397">MAQIEVSPKPSARPPVGPAIGPSSVANPDRHPLNPLSIEEISSISLAIRKHIAAHTEIKAVKFIATNLVPPPKRDVLAYLGIPIAPGEVLPPPAAALVRKADVDFIDPVKGENYNVLLSFTDSAWRVDVLTKLPEGTQPQLTIEELLEAEEHVRNDETVIKLAAEVGVLPHQIFADGWVIGYDDRFPRKIRLQQCLLYARFTEDENIFAHPMDFFPILDTNTYKVLYIDVAPNRRPDGTLSAPTTAPPPLDVDPFAAAGRERIRPPLIPHDYLPDLCEKQPGFPGMRKDLKPLHVVQPEGVSFKMSGNVIEWQKWSMHIGFGAKEGIILSTVTYNDDGNVRPIFYRLSLAEMLVPYGAPEHPHPHKFAFDVGEYGMGTLANELSLGCDCLGTIHYMPGVYVGHNGNPVIIKNAICIHEEDAGLLWKHTDFRTGGRAHSVRSRKLVISMICTVANYEYCFYYNFSLDGTIELEVRLTGILNAYVLAEGEPAGPYGMAVAPRITAQNHQHLFSIRIDPMIDGLRNSVVETDIKSLDYPTGSAENFAGNGFYPEETIIKNSAEGGRVYDQSADRRWTIVNQAKKHHSSGKPVGYSLNLKGAIQTLLAREDSWAGVRAPFATKSLWVVREKEGEREWPAGRYVPQTQKAPVDSVSEWIKDGKSLDNEDIILFATIGVAHIPRPEDWPIMPSEHVRISFKPVGFFSRNPTLDVPGAADKESMLAFNGAGAAATTESHENCCS</sequence>
<keyword evidence="7 12" id="KW-0801">TPQ</keyword>
<dbReference type="HOGENOM" id="CLU_011500_3_2_1"/>
<organism evidence="18 19">
    <name type="scientific">Botryobasidium botryosum (strain FD-172 SS1)</name>
    <dbReference type="NCBI Taxonomy" id="930990"/>
    <lineage>
        <taxon>Eukaryota</taxon>
        <taxon>Fungi</taxon>
        <taxon>Dikarya</taxon>
        <taxon>Basidiomycota</taxon>
        <taxon>Agaricomycotina</taxon>
        <taxon>Agaricomycetes</taxon>
        <taxon>Cantharellales</taxon>
        <taxon>Botryobasidiaceae</taxon>
        <taxon>Botryobasidium</taxon>
    </lineage>
</organism>
<feature type="domain" description="Copper amine oxidase N3-terminal" evidence="17">
    <location>
        <begin position="139"/>
        <end position="235"/>
    </location>
</feature>
<comment type="PTM">
    <text evidence="13 14">Topaquinone (TPQ) is generated by copper-dependent autoxidation of a specific tyrosyl residue.</text>
</comment>
<evidence type="ECO:0000256" key="14">
    <source>
        <dbReference type="RuleBase" id="RU000672"/>
    </source>
</evidence>
<evidence type="ECO:0000256" key="12">
    <source>
        <dbReference type="PIRSR" id="PIRSR600269-50"/>
    </source>
</evidence>
<comment type="catalytic activity">
    <reaction evidence="11">
        <text>a primary methyl amine + O2 + H2O = an aldehyde + H2O2 + NH4(+)</text>
        <dbReference type="Rhea" id="RHEA:16153"/>
        <dbReference type="ChEBI" id="CHEBI:15377"/>
        <dbReference type="ChEBI" id="CHEBI:15379"/>
        <dbReference type="ChEBI" id="CHEBI:16240"/>
        <dbReference type="ChEBI" id="CHEBI:17478"/>
        <dbReference type="ChEBI" id="CHEBI:28938"/>
        <dbReference type="ChEBI" id="CHEBI:228804"/>
        <dbReference type="EC" id="1.4.3.21"/>
    </reaction>
</comment>
<dbReference type="SUPFAM" id="SSF49998">
    <property type="entry name" value="Amine oxidase catalytic domain"/>
    <property type="match status" value="1"/>
</dbReference>
<dbReference type="GO" id="GO:0048038">
    <property type="term" value="F:quinone binding"/>
    <property type="evidence" value="ECO:0007669"/>
    <property type="project" value="InterPro"/>
</dbReference>
<dbReference type="SUPFAM" id="SSF54416">
    <property type="entry name" value="Amine oxidase N-terminal region"/>
    <property type="match status" value="2"/>
</dbReference>
<evidence type="ECO:0000256" key="13">
    <source>
        <dbReference type="PIRSR" id="PIRSR600269-51"/>
    </source>
</evidence>
<protein>
    <recommendedName>
        <fullName evidence="14">Amine oxidase</fullName>
        <ecNumber evidence="14">1.4.3.-</ecNumber>
    </recommendedName>
</protein>
<keyword evidence="19" id="KW-1185">Reference proteome</keyword>
<dbReference type="OrthoDB" id="5379943at2759"/>
<evidence type="ECO:0000313" key="19">
    <source>
        <dbReference type="Proteomes" id="UP000027195"/>
    </source>
</evidence>
<dbReference type="Proteomes" id="UP000027195">
    <property type="component" value="Unassembled WGS sequence"/>
</dbReference>
<evidence type="ECO:0000256" key="1">
    <source>
        <dbReference type="ARBA" id="ARBA00001935"/>
    </source>
</evidence>
<evidence type="ECO:0000256" key="6">
    <source>
        <dbReference type="ARBA" id="ARBA00022723"/>
    </source>
</evidence>
<dbReference type="GO" id="GO:0008131">
    <property type="term" value="F:primary methylamine oxidase activity"/>
    <property type="evidence" value="ECO:0007669"/>
    <property type="project" value="UniProtKB-EC"/>
</dbReference>
<name>A0A067N5H5_BOTB1</name>
<dbReference type="InterPro" id="IPR015802">
    <property type="entry name" value="Cu_amine_oxidase_N3"/>
</dbReference>
<evidence type="ECO:0000259" key="16">
    <source>
        <dbReference type="Pfam" id="PF01179"/>
    </source>
</evidence>
<evidence type="ECO:0000256" key="8">
    <source>
        <dbReference type="ARBA" id="ARBA00023002"/>
    </source>
</evidence>
<dbReference type="InterPro" id="IPR000269">
    <property type="entry name" value="Cu_amine_oxidase"/>
</dbReference>
<comment type="similarity">
    <text evidence="4 14">Belongs to the copper/topaquinone oxidase family.</text>
</comment>
<keyword evidence="10" id="KW-0464">Manganese</keyword>
<dbReference type="Pfam" id="PF02728">
    <property type="entry name" value="Cu_amine_oxidN3"/>
    <property type="match status" value="1"/>
</dbReference>
<dbReference type="GO" id="GO:0009308">
    <property type="term" value="P:amine metabolic process"/>
    <property type="evidence" value="ECO:0007669"/>
    <property type="project" value="UniProtKB-UniRule"/>
</dbReference>
<dbReference type="Pfam" id="PF01179">
    <property type="entry name" value="Cu_amine_oxid"/>
    <property type="match status" value="1"/>
</dbReference>
<evidence type="ECO:0000256" key="10">
    <source>
        <dbReference type="ARBA" id="ARBA00023211"/>
    </source>
</evidence>
<dbReference type="PROSITE" id="PS01165">
    <property type="entry name" value="COPPER_AMINE_OXID_2"/>
    <property type="match status" value="1"/>
</dbReference>
<evidence type="ECO:0000256" key="7">
    <source>
        <dbReference type="ARBA" id="ARBA00022772"/>
    </source>
</evidence>
<keyword evidence="9 14" id="KW-0186">Copper</keyword>
<dbReference type="InterPro" id="IPR049948">
    <property type="entry name" value="Cu_Am_ox_TPQ-bd"/>
</dbReference>
<evidence type="ECO:0000256" key="15">
    <source>
        <dbReference type="SAM" id="MobiDB-lite"/>
    </source>
</evidence>
<reference evidence="19" key="1">
    <citation type="journal article" date="2014" name="Proc. Natl. Acad. Sci. U.S.A.">
        <title>Extensive sampling of basidiomycete genomes demonstrates inadequacy of the white-rot/brown-rot paradigm for wood decay fungi.</title>
        <authorList>
            <person name="Riley R."/>
            <person name="Salamov A.A."/>
            <person name="Brown D.W."/>
            <person name="Nagy L.G."/>
            <person name="Floudas D."/>
            <person name="Held B.W."/>
            <person name="Levasseur A."/>
            <person name="Lombard V."/>
            <person name="Morin E."/>
            <person name="Otillar R."/>
            <person name="Lindquist E.A."/>
            <person name="Sun H."/>
            <person name="LaButti K.M."/>
            <person name="Schmutz J."/>
            <person name="Jabbour D."/>
            <person name="Luo H."/>
            <person name="Baker S.E."/>
            <person name="Pisabarro A.G."/>
            <person name="Walton J.D."/>
            <person name="Blanchette R.A."/>
            <person name="Henrissat B."/>
            <person name="Martin F."/>
            <person name="Cullen D."/>
            <person name="Hibbett D.S."/>
            <person name="Grigoriev I.V."/>
        </authorList>
    </citation>
    <scope>NUCLEOTIDE SEQUENCE [LARGE SCALE GENOMIC DNA]</scope>
    <source>
        <strain evidence="19">FD-172 SS1</strain>
    </source>
</reference>
<comment type="cofactor">
    <cofactor evidence="3">
        <name>Zn(2+)</name>
        <dbReference type="ChEBI" id="CHEBI:29105"/>
    </cofactor>
</comment>
<feature type="modified residue" description="2',4',5'-topaquinone" evidence="13">
    <location>
        <position position="455"/>
    </location>
</feature>
<keyword evidence="6 14" id="KW-0479">Metal-binding</keyword>
<accession>A0A067N5H5</accession>
<evidence type="ECO:0000256" key="5">
    <source>
        <dbReference type="ARBA" id="ARBA00011738"/>
    </source>
</evidence>
<dbReference type="PANTHER" id="PTHR10638">
    <property type="entry name" value="COPPER AMINE OXIDASE"/>
    <property type="match status" value="1"/>
</dbReference>
<dbReference type="STRING" id="930990.A0A067N5H5"/>
<evidence type="ECO:0000256" key="4">
    <source>
        <dbReference type="ARBA" id="ARBA00007983"/>
    </source>
</evidence>
<evidence type="ECO:0000313" key="18">
    <source>
        <dbReference type="EMBL" id="KDQ19347.1"/>
    </source>
</evidence>
<gene>
    <name evidence="18" type="ORF">BOTBODRAFT_27929</name>
</gene>
<dbReference type="InterPro" id="IPR015798">
    <property type="entry name" value="Cu_amine_oxidase_C"/>
</dbReference>
<dbReference type="InterPro" id="IPR036460">
    <property type="entry name" value="Cu_amine_oxidase_C_sf"/>
</dbReference>
<evidence type="ECO:0000256" key="3">
    <source>
        <dbReference type="ARBA" id="ARBA00001947"/>
    </source>
</evidence>
<dbReference type="InterPro" id="IPR049947">
    <property type="entry name" value="Cu_Am_Ox_Cu-bd"/>
</dbReference>
<proteinExistence type="inferred from homology"/>
<feature type="region of interest" description="Disordered" evidence="15">
    <location>
        <begin position="1"/>
        <end position="31"/>
    </location>
</feature>
<dbReference type="InterPro" id="IPR016182">
    <property type="entry name" value="Cu_amine_oxidase_N-reg"/>
</dbReference>
<dbReference type="FunFam" id="2.70.98.20:FF:000006">
    <property type="entry name" value="Amine oxidase"/>
    <property type="match status" value="1"/>
</dbReference>
<evidence type="ECO:0000256" key="9">
    <source>
        <dbReference type="ARBA" id="ARBA00023008"/>
    </source>
</evidence>
<comment type="cofactor">
    <cofactor evidence="14">
        <name>Cu cation</name>
        <dbReference type="ChEBI" id="CHEBI:23378"/>
    </cofactor>
    <text evidence="14">Contains 1 topaquinone per subunit.</text>
</comment>
<comment type="cofactor">
    <cofactor evidence="1">
        <name>Cu cation</name>
        <dbReference type="ChEBI" id="CHEBI:23378"/>
    </cofactor>
</comment>
<feature type="domain" description="Copper amine oxidase catalytic" evidence="16">
    <location>
        <begin position="293"/>
        <end position="706"/>
    </location>
</feature>
<comment type="subunit">
    <text evidence="5">Homodimer.</text>
</comment>
<dbReference type="EC" id="1.4.3.-" evidence="14"/>
<feature type="active site" description="Proton acceptor" evidence="12">
    <location>
        <position position="370"/>
    </location>
</feature>
<dbReference type="InParanoid" id="A0A067N5H5"/>
<dbReference type="Gene3D" id="3.10.450.40">
    <property type="match status" value="2"/>
</dbReference>
<dbReference type="GO" id="GO:0005507">
    <property type="term" value="F:copper ion binding"/>
    <property type="evidence" value="ECO:0007669"/>
    <property type="project" value="InterPro"/>
</dbReference>